<evidence type="ECO:0000256" key="8">
    <source>
        <dbReference type="ARBA" id="ARBA00023014"/>
    </source>
</evidence>
<keyword evidence="9 11" id="KW-0456">Lyase</keyword>
<dbReference type="PANTHER" id="PTHR30182">
    <property type="entry name" value="L-SERINE DEHYDRATASE"/>
    <property type="match status" value="1"/>
</dbReference>
<dbReference type="AlphaFoldDB" id="A0A9D2UYB2"/>
<comment type="catalytic activity">
    <reaction evidence="10 11">
        <text>L-serine = pyruvate + NH4(+)</text>
        <dbReference type="Rhea" id="RHEA:19169"/>
        <dbReference type="ChEBI" id="CHEBI:15361"/>
        <dbReference type="ChEBI" id="CHEBI:28938"/>
        <dbReference type="ChEBI" id="CHEBI:33384"/>
        <dbReference type="EC" id="4.3.1.17"/>
    </reaction>
</comment>
<comment type="caution">
    <text evidence="13">The sequence shown here is derived from an EMBL/GenBank/DDBJ whole genome shotgun (WGS) entry which is preliminary data.</text>
</comment>
<protein>
    <recommendedName>
        <fullName evidence="11">L-serine dehydratase</fullName>
        <ecNumber evidence="11">4.3.1.17</ecNumber>
    </recommendedName>
</protein>
<dbReference type="InterPro" id="IPR045865">
    <property type="entry name" value="ACT-like_dom_sf"/>
</dbReference>
<dbReference type="PANTHER" id="PTHR30182:SF1">
    <property type="entry name" value="L-SERINE DEHYDRATASE 1"/>
    <property type="match status" value="1"/>
</dbReference>
<evidence type="ECO:0000256" key="2">
    <source>
        <dbReference type="ARBA" id="ARBA00004742"/>
    </source>
</evidence>
<reference evidence="13" key="2">
    <citation type="submission" date="2021-09" db="EMBL/GenBank/DDBJ databases">
        <authorList>
            <person name="Gilroy R."/>
        </authorList>
    </citation>
    <scope>NUCLEOTIDE SEQUENCE</scope>
    <source>
        <strain evidence="13">ChiGjej6B6-11269</strain>
    </source>
</reference>
<evidence type="ECO:0000256" key="6">
    <source>
        <dbReference type="ARBA" id="ARBA00022723"/>
    </source>
</evidence>
<comment type="cofactor">
    <cofactor evidence="1 11">
        <name>[4Fe-4S] cluster</name>
        <dbReference type="ChEBI" id="CHEBI:49883"/>
    </cofactor>
</comment>
<dbReference type="Proteomes" id="UP000786989">
    <property type="component" value="Unassembled WGS sequence"/>
</dbReference>
<dbReference type="InterPro" id="IPR005130">
    <property type="entry name" value="Ser_deHydtase-like_asu"/>
</dbReference>
<dbReference type="Pfam" id="PF03315">
    <property type="entry name" value="SDH_beta"/>
    <property type="match status" value="1"/>
</dbReference>
<dbReference type="InterPro" id="IPR005131">
    <property type="entry name" value="Ser_deHydtase_bsu"/>
</dbReference>
<evidence type="ECO:0000256" key="7">
    <source>
        <dbReference type="ARBA" id="ARBA00023004"/>
    </source>
</evidence>
<dbReference type="EMBL" id="DYWI01000172">
    <property type="protein sequence ID" value="HJF66205.1"/>
    <property type="molecule type" value="Genomic_DNA"/>
</dbReference>
<evidence type="ECO:0000256" key="10">
    <source>
        <dbReference type="ARBA" id="ARBA00049406"/>
    </source>
</evidence>
<name>A0A9D2UYB2_9ACTN</name>
<dbReference type="InterPro" id="IPR002912">
    <property type="entry name" value="ACT_dom"/>
</dbReference>
<keyword evidence="4 11" id="KW-0312">Gluconeogenesis</keyword>
<feature type="domain" description="ACT" evidence="12">
    <location>
        <begin position="151"/>
        <end position="223"/>
    </location>
</feature>
<evidence type="ECO:0000256" key="3">
    <source>
        <dbReference type="ARBA" id="ARBA00008636"/>
    </source>
</evidence>
<organism evidence="13 14">
    <name type="scientific">Slackia equolifaciens</name>
    <dbReference type="NCBI Taxonomy" id="498718"/>
    <lineage>
        <taxon>Bacteria</taxon>
        <taxon>Bacillati</taxon>
        <taxon>Actinomycetota</taxon>
        <taxon>Coriobacteriia</taxon>
        <taxon>Eggerthellales</taxon>
        <taxon>Eggerthellaceae</taxon>
        <taxon>Slackia</taxon>
    </lineage>
</organism>
<accession>A0A9D2UYB2</accession>
<keyword evidence="5 11" id="KW-0004">4Fe-4S</keyword>
<dbReference type="Pfam" id="PF03313">
    <property type="entry name" value="SDH_alpha"/>
    <property type="match status" value="1"/>
</dbReference>
<comment type="pathway">
    <text evidence="2">Carbohydrate biosynthesis; gluconeogenesis.</text>
</comment>
<dbReference type="NCBIfam" id="TIGR00718">
    <property type="entry name" value="sda_alpha"/>
    <property type="match status" value="1"/>
</dbReference>
<dbReference type="InterPro" id="IPR004643">
    <property type="entry name" value="Fe-S_L-Ser_bsu"/>
</dbReference>
<evidence type="ECO:0000256" key="1">
    <source>
        <dbReference type="ARBA" id="ARBA00001966"/>
    </source>
</evidence>
<sequence>MKSLSIRDIIGPVMIGPSSSHTAGALRIARMCRRLLSSAPVRATFTLYGSFAHTYTGHGTDRALVAGMLGTEPDDERIRDSFALAESAGLAFEFVPCDDDADINHPNTVDIEVVDASGGTTSMRGESIGGGAAAISRLNGIDVSLTGEYHSIVVKQYDRRGVLAHIATCLNVFDVNIATTRLFRKKKGDIAYTIMQTDDEIPEALAAAVARHADILDVRVVESDRASETGAPVRAEGAEAQGFGANMSVAEAEEMLESLDFASGAELLAYCEAEGLPISDAICRRERCLLAAQGIAVDDTKHYLHRVLDVMRTSATRPLDTPQPSMGGLIGGEAQKLAAIEKTGLANPLLARATTYAMAVLETNASMGCIVAAPTAGSSGVLPAMLLACQDTHGFDDERLERALANAAAIGYLITRNATVSGAEGGCQAEVGAASAMAASAACELLGGTPRQCLAAASNALTGLMGLVCDPIAGLVEAPCQKRNATGVANAIVAAQIALAGIDNLVDFDQTVEAMRRVGCALPFELRESALGGLAATPAACAFCGKC</sequence>
<keyword evidence="8 11" id="KW-0411">Iron-sulfur</keyword>
<dbReference type="InterPro" id="IPR004642">
    <property type="entry name" value="Ser_deHydtase_asu"/>
</dbReference>
<dbReference type="GO" id="GO:0003941">
    <property type="term" value="F:L-serine ammonia-lyase activity"/>
    <property type="evidence" value="ECO:0007669"/>
    <property type="project" value="UniProtKB-UniRule"/>
</dbReference>
<keyword evidence="7 11" id="KW-0408">Iron</keyword>
<reference evidence="13" key="1">
    <citation type="journal article" date="2021" name="PeerJ">
        <title>Extensive microbial diversity within the chicken gut microbiome revealed by metagenomics and culture.</title>
        <authorList>
            <person name="Gilroy R."/>
            <person name="Ravi A."/>
            <person name="Getino M."/>
            <person name="Pursley I."/>
            <person name="Horton D.L."/>
            <person name="Alikhan N.F."/>
            <person name="Baker D."/>
            <person name="Gharbi K."/>
            <person name="Hall N."/>
            <person name="Watson M."/>
            <person name="Adriaenssens E.M."/>
            <person name="Foster-Nyarko E."/>
            <person name="Jarju S."/>
            <person name="Secka A."/>
            <person name="Antonio M."/>
            <person name="Oren A."/>
            <person name="Chaudhuri R.R."/>
            <person name="La Ragione R."/>
            <person name="Hildebrand F."/>
            <person name="Pallen M.J."/>
        </authorList>
    </citation>
    <scope>NUCLEOTIDE SEQUENCE</scope>
    <source>
        <strain evidence="13">ChiGjej6B6-11269</strain>
    </source>
</reference>
<dbReference type="GO" id="GO:0051539">
    <property type="term" value="F:4 iron, 4 sulfur cluster binding"/>
    <property type="evidence" value="ECO:0007669"/>
    <property type="project" value="UniProtKB-UniRule"/>
</dbReference>
<evidence type="ECO:0000313" key="14">
    <source>
        <dbReference type="Proteomes" id="UP000786989"/>
    </source>
</evidence>
<dbReference type="NCBIfam" id="TIGR00719">
    <property type="entry name" value="sda_beta"/>
    <property type="match status" value="1"/>
</dbReference>
<dbReference type="CDD" id="cd04879">
    <property type="entry name" value="ACT_3PGDH-like"/>
    <property type="match status" value="1"/>
</dbReference>
<dbReference type="EC" id="4.3.1.17" evidence="11"/>
<dbReference type="Gene3D" id="3.30.70.260">
    <property type="match status" value="1"/>
</dbReference>
<evidence type="ECO:0000256" key="9">
    <source>
        <dbReference type="ARBA" id="ARBA00023239"/>
    </source>
</evidence>
<dbReference type="GO" id="GO:0046872">
    <property type="term" value="F:metal ion binding"/>
    <property type="evidence" value="ECO:0007669"/>
    <property type="project" value="UniProtKB-KW"/>
</dbReference>
<dbReference type="PROSITE" id="PS51671">
    <property type="entry name" value="ACT"/>
    <property type="match status" value="1"/>
</dbReference>
<dbReference type="SUPFAM" id="SSF55021">
    <property type="entry name" value="ACT-like"/>
    <property type="match status" value="1"/>
</dbReference>
<dbReference type="Gene3D" id="3.30.1330.90">
    <property type="entry name" value="D-3-phosphoglycerate dehydrogenase, domain 3"/>
    <property type="match status" value="1"/>
</dbReference>
<evidence type="ECO:0000313" key="13">
    <source>
        <dbReference type="EMBL" id="HJF66205.1"/>
    </source>
</evidence>
<dbReference type="GO" id="GO:0006094">
    <property type="term" value="P:gluconeogenesis"/>
    <property type="evidence" value="ECO:0007669"/>
    <property type="project" value="UniProtKB-KW"/>
</dbReference>
<evidence type="ECO:0000256" key="5">
    <source>
        <dbReference type="ARBA" id="ARBA00022485"/>
    </source>
</evidence>
<keyword evidence="6 11" id="KW-0479">Metal-binding</keyword>
<comment type="similarity">
    <text evidence="3 11">Belongs to the iron-sulfur dependent L-serine dehydratase family.</text>
</comment>
<dbReference type="InterPro" id="IPR029009">
    <property type="entry name" value="ASB_dom_sf"/>
</dbReference>
<gene>
    <name evidence="13" type="primary">sdaAA</name>
    <name evidence="13" type="ORF">K8U77_08865</name>
</gene>
<proteinExistence type="inferred from homology"/>
<evidence type="ECO:0000256" key="4">
    <source>
        <dbReference type="ARBA" id="ARBA00022432"/>
    </source>
</evidence>
<dbReference type="InterPro" id="IPR051318">
    <property type="entry name" value="Fe-S_L-Ser"/>
</dbReference>
<dbReference type="SUPFAM" id="SSF143548">
    <property type="entry name" value="Serine metabolism enzymes domain"/>
    <property type="match status" value="1"/>
</dbReference>
<evidence type="ECO:0000256" key="11">
    <source>
        <dbReference type="RuleBase" id="RU366059"/>
    </source>
</evidence>
<evidence type="ECO:0000259" key="12">
    <source>
        <dbReference type="PROSITE" id="PS51671"/>
    </source>
</evidence>